<organism evidence="3 4">
    <name type="scientific">Plutella xylostella</name>
    <name type="common">Diamondback moth</name>
    <name type="synonym">Plutella maculipennis</name>
    <dbReference type="NCBI Taxonomy" id="51655"/>
    <lineage>
        <taxon>Eukaryota</taxon>
        <taxon>Metazoa</taxon>
        <taxon>Ecdysozoa</taxon>
        <taxon>Arthropoda</taxon>
        <taxon>Hexapoda</taxon>
        <taxon>Insecta</taxon>
        <taxon>Pterygota</taxon>
        <taxon>Neoptera</taxon>
        <taxon>Endopterygota</taxon>
        <taxon>Lepidoptera</taxon>
        <taxon>Glossata</taxon>
        <taxon>Ditrysia</taxon>
        <taxon>Yponomeutoidea</taxon>
        <taxon>Plutellidae</taxon>
        <taxon>Plutella</taxon>
    </lineage>
</organism>
<dbReference type="Proteomes" id="UP000653454">
    <property type="component" value="Unassembled WGS sequence"/>
</dbReference>
<reference evidence="3" key="1">
    <citation type="submission" date="2020-11" db="EMBL/GenBank/DDBJ databases">
        <authorList>
            <person name="Whiteford S."/>
        </authorList>
    </citation>
    <scope>NUCLEOTIDE SEQUENCE</scope>
</reference>
<dbReference type="EMBL" id="CAJHNJ030000015">
    <property type="protein sequence ID" value="CAG9113400.1"/>
    <property type="molecule type" value="Genomic_DNA"/>
</dbReference>
<evidence type="ECO:0000313" key="3">
    <source>
        <dbReference type="EMBL" id="CAG9113400.1"/>
    </source>
</evidence>
<protein>
    <submittedName>
        <fullName evidence="3">(diamondback moth) hypothetical protein</fullName>
    </submittedName>
</protein>
<keyword evidence="2" id="KW-1133">Transmembrane helix</keyword>
<evidence type="ECO:0000313" key="4">
    <source>
        <dbReference type="Proteomes" id="UP000653454"/>
    </source>
</evidence>
<feature type="transmembrane region" description="Helical" evidence="2">
    <location>
        <begin position="67"/>
        <end position="89"/>
    </location>
</feature>
<keyword evidence="4" id="KW-1185">Reference proteome</keyword>
<name>A0A8S4EC96_PLUXY</name>
<evidence type="ECO:0000256" key="1">
    <source>
        <dbReference type="SAM" id="MobiDB-lite"/>
    </source>
</evidence>
<keyword evidence="2" id="KW-0472">Membrane</keyword>
<dbReference type="AlphaFoldDB" id="A0A8S4EC96"/>
<evidence type="ECO:0000256" key="2">
    <source>
        <dbReference type="SAM" id="Phobius"/>
    </source>
</evidence>
<comment type="caution">
    <text evidence="3">The sequence shown here is derived from an EMBL/GenBank/DDBJ whole genome shotgun (WGS) entry which is preliminary data.</text>
</comment>
<proteinExistence type="predicted"/>
<keyword evidence="2" id="KW-0812">Transmembrane</keyword>
<feature type="region of interest" description="Disordered" evidence="1">
    <location>
        <begin position="22"/>
        <end position="41"/>
    </location>
</feature>
<gene>
    <name evidence="3" type="ORF">PLXY2_LOCUS5205</name>
</gene>
<accession>A0A8S4EC96</accession>
<sequence>MSPGQQCVTACDVEIKNGLPYSGYKDENQNNSPVTKKASDEEVNPKEFDISVYESMDFKAQIRWPDLIVQVLLHLVSLCGLCLVITNSINDDLALTPRARLGHRQKMQMISK</sequence>